<dbReference type="PANTHER" id="PTHR24171">
    <property type="entry name" value="ANKYRIN REPEAT DOMAIN-CONTAINING PROTEIN 39-RELATED"/>
    <property type="match status" value="1"/>
</dbReference>
<dbReference type="SMART" id="SM00248">
    <property type="entry name" value="ANK"/>
    <property type="match status" value="5"/>
</dbReference>
<dbReference type="PROSITE" id="PS50088">
    <property type="entry name" value="ANK_REPEAT"/>
    <property type="match status" value="4"/>
</dbReference>
<feature type="repeat" description="ANK" evidence="3">
    <location>
        <begin position="83"/>
        <end position="115"/>
    </location>
</feature>
<dbReference type="Pfam" id="PF12796">
    <property type="entry name" value="Ank_2"/>
    <property type="match status" value="1"/>
</dbReference>
<dbReference type="Pfam" id="PF13676">
    <property type="entry name" value="TIR_2"/>
    <property type="match status" value="1"/>
</dbReference>
<dbReference type="InterPro" id="IPR035897">
    <property type="entry name" value="Toll_tir_struct_dom_sf"/>
</dbReference>
<dbReference type="InterPro" id="IPR036770">
    <property type="entry name" value="Ankyrin_rpt-contain_sf"/>
</dbReference>
<evidence type="ECO:0000313" key="6">
    <source>
        <dbReference type="Proteomes" id="UP000251314"/>
    </source>
</evidence>
<dbReference type="AlphaFoldDB" id="A0A329S1R6"/>
<feature type="domain" description="TIR" evidence="4">
    <location>
        <begin position="194"/>
        <end position="261"/>
    </location>
</feature>
<protein>
    <recommendedName>
        <fullName evidence="4">TIR domain-containing protein</fullName>
    </recommendedName>
</protein>
<dbReference type="PRINTS" id="PR01415">
    <property type="entry name" value="ANKYRIN"/>
</dbReference>
<evidence type="ECO:0000313" key="5">
    <source>
        <dbReference type="EMBL" id="RAW30619.1"/>
    </source>
</evidence>
<dbReference type="GO" id="GO:0007165">
    <property type="term" value="P:signal transduction"/>
    <property type="evidence" value="ECO:0007669"/>
    <property type="project" value="InterPro"/>
</dbReference>
<dbReference type="Gene3D" id="1.25.40.20">
    <property type="entry name" value="Ankyrin repeat-containing domain"/>
    <property type="match status" value="3"/>
</dbReference>
<organism evidence="5 6">
    <name type="scientific">Phytophthora cactorum</name>
    <dbReference type="NCBI Taxonomy" id="29920"/>
    <lineage>
        <taxon>Eukaryota</taxon>
        <taxon>Sar</taxon>
        <taxon>Stramenopiles</taxon>
        <taxon>Oomycota</taxon>
        <taxon>Peronosporomycetes</taxon>
        <taxon>Peronosporales</taxon>
        <taxon>Peronosporaceae</taxon>
        <taxon>Phytophthora</taxon>
    </lineage>
</organism>
<dbReference type="PANTHER" id="PTHR24171:SF8">
    <property type="entry name" value="BRCA1-ASSOCIATED RING DOMAIN PROTEIN 1"/>
    <property type="match status" value="1"/>
</dbReference>
<dbReference type="VEuPathDB" id="FungiDB:PC110_g13010"/>
<sequence length="262" mass="28768">AHELEEWGADVALTPLHEAAAKNNTTAIRKLLKTGADPNCVGEYGYTGMHRRTPLHWAAITGAVEAVSMLLDSGSDPDFQDIFGRSPLHWAARVNKPEVVRLLLTKGADVNLRDYRDHTPLLCAASSKNVSVDLFDCLVQHGADIDDRLPNGDTALHIAMKCEQKGTALALLDAGADVMETNRDGYRPLYALTQFALKIRDSLERANITSWLDLMDPTGIGGGSVWREEIARGIKNAEVIICLYTEDYPVSEWCLKELALAK</sequence>
<feature type="repeat" description="ANK" evidence="3">
    <location>
        <begin position="11"/>
        <end position="43"/>
    </location>
</feature>
<dbReference type="OrthoDB" id="20872at2759"/>
<name>A0A329S1R6_9STRA</name>
<dbReference type="Proteomes" id="UP000251314">
    <property type="component" value="Unassembled WGS sequence"/>
</dbReference>
<keyword evidence="2 3" id="KW-0040">ANK repeat</keyword>
<dbReference type="InterPro" id="IPR002110">
    <property type="entry name" value="Ankyrin_rpt"/>
</dbReference>
<evidence type="ECO:0000256" key="1">
    <source>
        <dbReference type="ARBA" id="ARBA00022737"/>
    </source>
</evidence>
<evidence type="ECO:0000256" key="3">
    <source>
        <dbReference type="PROSITE-ProRule" id="PRU00023"/>
    </source>
</evidence>
<feature type="repeat" description="ANK" evidence="3">
    <location>
        <begin position="151"/>
        <end position="183"/>
    </location>
</feature>
<dbReference type="Pfam" id="PF00023">
    <property type="entry name" value="Ank"/>
    <property type="match status" value="2"/>
</dbReference>
<dbReference type="InterPro" id="IPR000157">
    <property type="entry name" value="TIR_dom"/>
</dbReference>
<dbReference type="GO" id="GO:0085020">
    <property type="term" value="P:protein K6-linked ubiquitination"/>
    <property type="evidence" value="ECO:0007669"/>
    <property type="project" value="TreeGrafter"/>
</dbReference>
<feature type="non-terminal residue" evidence="5">
    <location>
        <position position="1"/>
    </location>
</feature>
<feature type="repeat" description="ANK" evidence="3">
    <location>
        <begin position="50"/>
        <end position="82"/>
    </location>
</feature>
<keyword evidence="1" id="KW-0677">Repeat</keyword>
<reference evidence="5 6" key="1">
    <citation type="submission" date="2018-01" db="EMBL/GenBank/DDBJ databases">
        <title>Draft genome of the strawberry crown rot pathogen Phytophthora cactorum.</title>
        <authorList>
            <person name="Armitage A.D."/>
            <person name="Lysoe E."/>
            <person name="Nellist C.F."/>
            <person name="Harrison R.J."/>
            <person name="Brurberg M.B."/>
        </authorList>
    </citation>
    <scope>NUCLEOTIDE SEQUENCE [LARGE SCALE GENOMIC DNA]</scope>
    <source>
        <strain evidence="5 6">10300</strain>
    </source>
</reference>
<dbReference type="Gene3D" id="3.40.50.10140">
    <property type="entry name" value="Toll/interleukin-1 receptor homology (TIR) domain"/>
    <property type="match status" value="1"/>
</dbReference>
<evidence type="ECO:0000256" key="2">
    <source>
        <dbReference type="ARBA" id="ARBA00023043"/>
    </source>
</evidence>
<evidence type="ECO:0000259" key="4">
    <source>
        <dbReference type="Pfam" id="PF13676"/>
    </source>
</evidence>
<dbReference type="GO" id="GO:0004842">
    <property type="term" value="F:ubiquitin-protein transferase activity"/>
    <property type="evidence" value="ECO:0007669"/>
    <property type="project" value="TreeGrafter"/>
</dbReference>
<comment type="caution">
    <text evidence="5">The sequence shown here is derived from an EMBL/GenBank/DDBJ whole genome shotgun (WGS) entry which is preliminary data.</text>
</comment>
<dbReference type="SUPFAM" id="SSF52200">
    <property type="entry name" value="Toll/Interleukin receptor TIR domain"/>
    <property type="match status" value="1"/>
</dbReference>
<accession>A0A329S1R6</accession>
<dbReference type="SUPFAM" id="SSF48403">
    <property type="entry name" value="Ankyrin repeat"/>
    <property type="match status" value="1"/>
</dbReference>
<gene>
    <name evidence="5" type="ORF">PC110_g13010</name>
</gene>
<dbReference type="PROSITE" id="PS50297">
    <property type="entry name" value="ANK_REP_REGION"/>
    <property type="match status" value="4"/>
</dbReference>
<proteinExistence type="predicted"/>
<keyword evidence="6" id="KW-1185">Reference proteome</keyword>
<dbReference type="EMBL" id="MJFZ01000361">
    <property type="protein sequence ID" value="RAW30619.1"/>
    <property type="molecule type" value="Genomic_DNA"/>
</dbReference>
<dbReference type="STRING" id="29920.A0A329S1R6"/>